<dbReference type="PANTHER" id="PTHR31001:SF88">
    <property type="entry name" value="TRANSCRIPTION FACTOR PDR3"/>
    <property type="match status" value="1"/>
</dbReference>
<dbReference type="PROSITE" id="PS50048">
    <property type="entry name" value="ZN2_CY6_FUNGAL_2"/>
    <property type="match status" value="1"/>
</dbReference>
<accession>A0A9P4LLJ7</accession>
<comment type="subcellular location">
    <subcellularLocation>
        <location evidence="1">Nucleus</location>
    </subcellularLocation>
</comment>
<protein>
    <submittedName>
        <fullName evidence="5">Zn(II)2Cys6 transcription factor-like protein</fullName>
    </submittedName>
</protein>
<dbReference type="EMBL" id="ML978202">
    <property type="protein sequence ID" value="KAF2029280.1"/>
    <property type="molecule type" value="Genomic_DNA"/>
</dbReference>
<feature type="domain" description="Zn(2)-C6 fungal-type" evidence="4">
    <location>
        <begin position="14"/>
        <end position="41"/>
    </location>
</feature>
<keyword evidence="2" id="KW-0539">Nucleus</keyword>
<dbReference type="PROSITE" id="PS00463">
    <property type="entry name" value="ZN2_CY6_FUNGAL_1"/>
    <property type="match status" value="1"/>
</dbReference>
<dbReference type="Pfam" id="PF00172">
    <property type="entry name" value="Zn_clus"/>
    <property type="match status" value="1"/>
</dbReference>
<dbReference type="SMART" id="SM00066">
    <property type="entry name" value="GAL4"/>
    <property type="match status" value="1"/>
</dbReference>
<dbReference type="CDD" id="cd00067">
    <property type="entry name" value="GAL4"/>
    <property type="match status" value="1"/>
</dbReference>
<comment type="caution">
    <text evidence="5">The sequence shown here is derived from an EMBL/GenBank/DDBJ whole genome shotgun (WGS) entry which is preliminary data.</text>
</comment>
<evidence type="ECO:0000256" key="2">
    <source>
        <dbReference type="ARBA" id="ARBA00023242"/>
    </source>
</evidence>
<sequence length="693" mass="76886">MPEENWAAHGGIQACDLCHARKVKCDRKEPCGNCVAAKAACLRNRHKQKPRPKVRTDDKIQALVNRLSNLEHSVLNTQPASDISITSENFNPSATPEVKNSSERPLKRKRTESLASAVAPTSTSVNEVVVAASREPDTTQQPVTEARSLISTELSTNSLLCRDQRNVLERAIAFVDQLSHAPVPSIKDRSTFDKTTMYGSTILSQSDILHVILGTETKSVDATTVNFHSLDHIPPKAVERIGLTLMEGTADESTLLLCKVIIHFKAAVVLYASNLQGPKSPEVQKHIKQLEYDHLTTALTALDSVSFLTTPSLLLVQALITGGMMMQIIGNPASCWELIAYASRVIVALGYHTAIDMEPKTDLDEEIRAAVAWCSQFDSCMSLLLLRPRSLPPLNVRSSSLLKPDPANPMSIFEIIAMEMIPVHYKILELTLDANAKRRILNLKADVAGLRASMSNIFALMMKERPSHLLDTHPDILLHWKCLKFKYFSTLSLVHRLSPTVTTVPSEREECLQSAREALECVKFIEDIGKALGHFIEGYDPYLAWTMLSYPLCPFFVVFCNVVGTSNARDFQLLQDVTDGISALVSDNKFVNRLHRLCEALLELCRPLIHREAASGQIVTNASRNEVVQGTALPTTESSSEQLGAPIADGEVDNFLTSSWNDDMMWQLFQSQPSLDWFNAEILDPPWDMNLPK</sequence>
<dbReference type="CDD" id="cd12148">
    <property type="entry name" value="fungal_TF_MHR"/>
    <property type="match status" value="1"/>
</dbReference>
<proteinExistence type="predicted"/>
<dbReference type="Proteomes" id="UP000799777">
    <property type="component" value="Unassembled WGS sequence"/>
</dbReference>
<dbReference type="PANTHER" id="PTHR31001">
    <property type="entry name" value="UNCHARACTERIZED TRANSCRIPTIONAL REGULATORY PROTEIN"/>
    <property type="match status" value="1"/>
</dbReference>
<evidence type="ECO:0000256" key="3">
    <source>
        <dbReference type="SAM" id="MobiDB-lite"/>
    </source>
</evidence>
<keyword evidence="6" id="KW-1185">Reference proteome</keyword>
<dbReference type="AlphaFoldDB" id="A0A9P4LLJ7"/>
<gene>
    <name evidence="5" type="ORF">EK21DRAFT_113015</name>
</gene>
<evidence type="ECO:0000256" key="1">
    <source>
        <dbReference type="ARBA" id="ARBA00004123"/>
    </source>
</evidence>
<dbReference type="SUPFAM" id="SSF57701">
    <property type="entry name" value="Zn2/Cys6 DNA-binding domain"/>
    <property type="match status" value="1"/>
</dbReference>
<name>A0A9P4LLJ7_9PLEO</name>
<feature type="region of interest" description="Disordered" evidence="3">
    <location>
        <begin position="83"/>
        <end position="118"/>
    </location>
</feature>
<evidence type="ECO:0000259" key="4">
    <source>
        <dbReference type="PROSITE" id="PS50048"/>
    </source>
</evidence>
<dbReference type="InterPro" id="IPR036864">
    <property type="entry name" value="Zn2-C6_fun-type_DNA-bd_sf"/>
</dbReference>
<dbReference type="InterPro" id="IPR050613">
    <property type="entry name" value="Sec_Metabolite_Reg"/>
</dbReference>
<evidence type="ECO:0000313" key="6">
    <source>
        <dbReference type="Proteomes" id="UP000799777"/>
    </source>
</evidence>
<dbReference type="GO" id="GO:0008270">
    <property type="term" value="F:zinc ion binding"/>
    <property type="evidence" value="ECO:0007669"/>
    <property type="project" value="InterPro"/>
</dbReference>
<reference evidence="5" key="1">
    <citation type="journal article" date="2020" name="Stud. Mycol.">
        <title>101 Dothideomycetes genomes: a test case for predicting lifestyles and emergence of pathogens.</title>
        <authorList>
            <person name="Haridas S."/>
            <person name="Albert R."/>
            <person name="Binder M."/>
            <person name="Bloem J."/>
            <person name="Labutti K."/>
            <person name="Salamov A."/>
            <person name="Andreopoulos B."/>
            <person name="Baker S."/>
            <person name="Barry K."/>
            <person name="Bills G."/>
            <person name="Bluhm B."/>
            <person name="Cannon C."/>
            <person name="Castanera R."/>
            <person name="Culley D."/>
            <person name="Daum C."/>
            <person name="Ezra D."/>
            <person name="Gonzalez J."/>
            <person name="Henrissat B."/>
            <person name="Kuo A."/>
            <person name="Liang C."/>
            <person name="Lipzen A."/>
            <person name="Lutzoni F."/>
            <person name="Magnuson J."/>
            <person name="Mondo S."/>
            <person name="Nolan M."/>
            <person name="Ohm R."/>
            <person name="Pangilinan J."/>
            <person name="Park H.-J."/>
            <person name="Ramirez L."/>
            <person name="Alfaro M."/>
            <person name="Sun H."/>
            <person name="Tritt A."/>
            <person name="Yoshinaga Y."/>
            <person name="Zwiers L.-H."/>
            <person name="Turgeon B."/>
            <person name="Goodwin S."/>
            <person name="Spatafora J."/>
            <person name="Crous P."/>
            <person name="Grigoriev I."/>
        </authorList>
    </citation>
    <scope>NUCLEOTIDE SEQUENCE</scope>
    <source>
        <strain evidence="5">CBS 110217</strain>
    </source>
</reference>
<dbReference type="OrthoDB" id="39175at2759"/>
<evidence type="ECO:0000313" key="5">
    <source>
        <dbReference type="EMBL" id="KAF2029280.1"/>
    </source>
</evidence>
<dbReference type="Gene3D" id="4.10.240.10">
    <property type="entry name" value="Zn(2)-C6 fungal-type DNA-binding domain"/>
    <property type="match status" value="1"/>
</dbReference>
<dbReference type="GO" id="GO:0005634">
    <property type="term" value="C:nucleus"/>
    <property type="evidence" value="ECO:0007669"/>
    <property type="project" value="UniProtKB-SubCell"/>
</dbReference>
<feature type="compositionally biased region" description="Polar residues" evidence="3">
    <location>
        <begin position="83"/>
        <end position="94"/>
    </location>
</feature>
<organism evidence="5 6">
    <name type="scientific">Setomelanomma holmii</name>
    <dbReference type="NCBI Taxonomy" id="210430"/>
    <lineage>
        <taxon>Eukaryota</taxon>
        <taxon>Fungi</taxon>
        <taxon>Dikarya</taxon>
        <taxon>Ascomycota</taxon>
        <taxon>Pezizomycotina</taxon>
        <taxon>Dothideomycetes</taxon>
        <taxon>Pleosporomycetidae</taxon>
        <taxon>Pleosporales</taxon>
        <taxon>Pleosporineae</taxon>
        <taxon>Phaeosphaeriaceae</taxon>
        <taxon>Setomelanomma</taxon>
    </lineage>
</organism>
<dbReference type="GO" id="GO:0000981">
    <property type="term" value="F:DNA-binding transcription factor activity, RNA polymerase II-specific"/>
    <property type="evidence" value="ECO:0007669"/>
    <property type="project" value="InterPro"/>
</dbReference>
<dbReference type="InterPro" id="IPR001138">
    <property type="entry name" value="Zn2Cys6_DnaBD"/>
</dbReference>